<dbReference type="PANTHER" id="PTHR24559:SF444">
    <property type="entry name" value="REVERSE TRANSCRIPTASE DOMAIN-CONTAINING PROTEIN"/>
    <property type="match status" value="1"/>
</dbReference>
<dbReference type="Gene3D" id="3.30.70.270">
    <property type="match status" value="1"/>
</dbReference>
<protein>
    <submittedName>
        <fullName evidence="3">RxLR effector protein</fullName>
    </submittedName>
</protein>
<dbReference type="Proteomes" id="UP000198211">
    <property type="component" value="Unassembled WGS sequence"/>
</dbReference>
<gene>
    <name evidence="3" type="ORF">PHMEG_00024661</name>
</gene>
<feature type="domain" description="Reverse transcriptase/retrotransposon-derived protein RNase H-like" evidence="2">
    <location>
        <begin position="191"/>
        <end position="242"/>
    </location>
</feature>
<accession>A0A225VGG6</accession>
<feature type="domain" description="Reverse transcriptase" evidence="1">
    <location>
        <begin position="32"/>
        <end position="180"/>
    </location>
</feature>
<name>A0A225VGG6_9STRA</name>
<dbReference type="Gene3D" id="3.10.10.10">
    <property type="entry name" value="HIV Type 1 Reverse Transcriptase, subunit A, domain 1"/>
    <property type="match status" value="1"/>
</dbReference>
<dbReference type="Pfam" id="PF00078">
    <property type="entry name" value="RVT_1"/>
    <property type="match status" value="1"/>
</dbReference>
<keyword evidence="4" id="KW-1185">Reference proteome</keyword>
<dbReference type="PANTHER" id="PTHR24559">
    <property type="entry name" value="TRANSPOSON TY3-I GAG-POL POLYPROTEIN"/>
    <property type="match status" value="1"/>
</dbReference>
<evidence type="ECO:0000313" key="3">
    <source>
        <dbReference type="EMBL" id="OWZ03580.1"/>
    </source>
</evidence>
<reference evidence="4" key="1">
    <citation type="submission" date="2017-03" db="EMBL/GenBank/DDBJ databases">
        <title>Phytopthora megakarya and P. palmivora, two closely related causual agents of cacao black pod achieved similar genome size and gene model numbers by different mechanisms.</title>
        <authorList>
            <person name="Ali S."/>
            <person name="Shao J."/>
            <person name="Larry D.J."/>
            <person name="Kronmiller B."/>
            <person name="Shen D."/>
            <person name="Strem M.D."/>
            <person name="Melnick R.L."/>
            <person name="Guiltinan M.J."/>
            <person name="Tyler B.M."/>
            <person name="Meinhardt L.W."/>
            <person name="Bailey B.A."/>
        </authorList>
    </citation>
    <scope>NUCLEOTIDE SEQUENCE [LARGE SCALE GENOMIC DNA]</scope>
    <source>
        <strain evidence="4">zdho120</strain>
    </source>
</reference>
<dbReference type="InterPro" id="IPR053134">
    <property type="entry name" value="RNA-dir_DNA_polymerase"/>
</dbReference>
<sequence>MDGLGRGNASGWTYLSINVTHGAPAFCVKKLVRWRIVHDYRALNSHTIRRTLPLPRKDIIIDKMQYAHWYSCLNFLSGYYQFRMRDSDVSFTAFQAPDDGWYEFLVLPMGLSNAPATFNPGVRHVLADSSEICQSYFDDIYIYTQSPNIDEHLKALDYVLTRLEKHKFYVKLSKCLFCVDEIPTREKVERTEDLRNHFECLKTKISSTPALAIPNFDRPFLLRMNASDFVVGVVLFQKNGEGQA</sequence>
<dbReference type="STRING" id="4795.A0A225VGG6"/>
<evidence type="ECO:0000259" key="1">
    <source>
        <dbReference type="Pfam" id="PF00078"/>
    </source>
</evidence>
<comment type="caution">
    <text evidence="3">The sequence shown here is derived from an EMBL/GenBank/DDBJ whole genome shotgun (WGS) entry which is preliminary data.</text>
</comment>
<evidence type="ECO:0000259" key="2">
    <source>
        <dbReference type="Pfam" id="PF17919"/>
    </source>
</evidence>
<dbReference type="EMBL" id="NBNE01005436">
    <property type="protein sequence ID" value="OWZ03580.1"/>
    <property type="molecule type" value="Genomic_DNA"/>
</dbReference>
<dbReference type="AlphaFoldDB" id="A0A225VGG6"/>
<evidence type="ECO:0000313" key="4">
    <source>
        <dbReference type="Proteomes" id="UP000198211"/>
    </source>
</evidence>
<dbReference type="SUPFAM" id="SSF56672">
    <property type="entry name" value="DNA/RNA polymerases"/>
    <property type="match status" value="1"/>
</dbReference>
<dbReference type="OrthoDB" id="1747086at2759"/>
<dbReference type="InterPro" id="IPR043502">
    <property type="entry name" value="DNA/RNA_pol_sf"/>
</dbReference>
<dbReference type="InterPro" id="IPR041577">
    <property type="entry name" value="RT_RNaseH_2"/>
</dbReference>
<dbReference type="CDD" id="cd01647">
    <property type="entry name" value="RT_LTR"/>
    <property type="match status" value="1"/>
</dbReference>
<proteinExistence type="predicted"/>
<organism evidence="3 4">
    <name type="scientific">Phytophthora megakarya</name>
    <dbReference type="NCBI Taxonomy" id="4795"/>
    <lineage>
        <taxon>Eukaryota</taxon>
        <taxon>Sar</taxon>
        <taxon>Stramenopiles</taxon>
        <taxon>Oomycota</taxon>
        <taxon>Peronosporomycetes</taxon>
        <taxon>Peronosporales</taxon>
        <taxon>Peronosporaceae</taxon>
        <taxon>Phytophthora</taxon>
    </lineage>
</organism>
<dbReference type="InterPro" id="IPR043128">
    <property type="entry name" value="Rev_trsase/Diguanyl_cyclase"/>
</dbReference>
<dbReference type="InterPro" id="IPR000477">
    <property type="entry name" value="RT_dom"/>
</dbReference>
<dbReference type="Pfam" id="PF17919">
    <property type="entry name" value="RT_RNaseH_2"/>
    <property type="match status" value="1"/>
</dbReference>